<evidence type="ECO:0000313" key="2">
    <source>
        <dbReference type="EMBL" id="SUU85267.1"/>
    </source>
</evidence>
<evidence type="ECO:0000313" key="3">
    <source>
        <dbReference type="Proteomes" id="UP000254343"/>
    </source>
</evidence>
<keyword evidence="1" id="KW-1133">Transmembrane helix</keyword>
<keyword evidence="1" id="KW-0812">Transmembrane</keyword>
<dbReference type="InterPro" id="IPR008637">
    <property type="entry name" value="HR_lesion"/>
</dbReference>
<dbReference type="AlphaFoldDB" id="A0A380WAW5"/>
<sequence length="152" mass="16198">MPALYVIGRILFAALFLASGINKFLDLQTAAQAVSTHFAVPAQLTDYTSQVEAFTGMPIAQVIVIFGGVIEIVGALAIATNLGARVFAVLLALLLAVTICYFNDFWNAAANERAASLFEALQNLSLIGALLMIAGRPRELIAQQPPLSYTDI</sequence>
<name>A0A380WAW5_AFIFE</name>
<dbReference type="EMBL" id="UIGB01000001">
    <property type="protein sequence ID" value="SUU85267.1"/>
    <property type="molecule type" value="Genomic_DNA"/>
</dbReference>
<feature type="transmembrane region" description="Helical" evidence="1">
    <location>
        <begin position="86"/>
        <end position="108"/>
    </location>
</feature>
<dbReference type="RefSeq" id="WP_002716093.1">
    <property type="nucleotide sequence ID" value="NZ_UFSI01000001.1"/>
</dbReference>
<feature type="transmembrane region" description="Helical" evidence="1">
    <location>
        <begin position="57"/>
        <end position="79"/>
    </location>
</feature>
<gene>
    <name evidence="2" type="ORF">NCTC12722_02478</name>
</gene>
<dbReference type="OrthoDB" id="9810206at2"/>
<dbReference type="Pfam" id="PF05514">
    <property type="entry name" value="HR_lesion"/>
    <property type="match status" value="1"/>
</dbReference>
<evidence type="ECO:0000256" key="1">
    <source>
        <dbReference type="SAM" id="Phobius"/>
    </source>
</evidence>
<keyword evidence="1" id="KW-0472">Membrane</keyword>
<organism evidence="2 3">
    <name type="scientific">Afipia felis</name>
    <name type="common">Cat scratch disease bacillus</name>
    <dbReference type="NCBI Taxonomy" id="1035"/>
    <lineage>
        <taxon>Bacteria</taxon>
        <taxon>Pseudomonadati</taxon>
        <taxon>Pseudomonadota</taxon>
        <taxon>Alphaproteobacteria</taxon>
        <taxon>Hyphomicrobiales</taxon>
        <taxon>Nitrobacteraceae</taxon>
        <taxon>Afipia</taxon>
    </lineage>
</organism>
<dbReference type="Proteomes" id="UP000254343">
    <property type="component" value="Unassembled WGS sequence"/>
</dbReference>
<protein>
    <submittedName>
        <fullName evidence="2">HR-like lesion-inducing</fullName>
    </submittedName>
</protein>
<proteinExistence type="predicted"/>
<reference evidence="2 3" key="1">
    <citation type="submission" date="2018-06" db="EMBL/GenBank/DDBJ databases">
        <authorList>
            <consortium name="Pathogen Informatics"/>
            <person name="Doyle S."/>
        </authorList>
    </citation>
    <scope>NUCLEOTIDE SEQUENCE [LARGE SCALE GENOMIC DNA]</scope>
    <source>
        <strain evidence="2 3">NCTC12722</strain>
    </source>
</reference>
<accession>A0A380WAW5</accession>